<dbReference type="SUPFAM" id="SSF51110">
    <property type="entry name" value="alpha-D-mannose-specific plant lectins"/>
    <property type="match status" value="1"/>
</dbReference>
<keyword evidence="1 4" id="KW-0732">Signal</keyword>
<dbReference type="Gene3D" id="3.30.200.20">
    <property type="entry name" value="Phosphorylase Kinase, domain 1"/>
    <property type="match status" value="1"/>
</dbReference>
<dbReference type="InterPro" id="IPR001480">
    <property type="entry name" value="Bulb-type_lectin_dom"/>
</dbReference>
<evidence type="ECO:0000256" key="4">
    <source>
        <dbReference type="SAM" id="SignalP"/>
    </source>
</evidence>
<feature type="chain" id="PRO_5015613168" evidence="4">
    <location>
        <begin position="25"/>
        <end position="343"/>
    </location>
</feature>
<keyword evidence="2" id="KW-0325">Glycoprotein</keyword>
<keyword evidence="3" id="KW-0812">Transmembrane</keyword>
<gene>
    <name evidence="6" type="ORF">CTI12_AA211650</name>
</gene>
<evidence type="ECO:0000256" key="1">
    <source>
        <dbReference type="ARBA" id="ARBA00022729"/>
    </source>
</evidence>
<dbReference type="PANTHER" id="PTHR32444">
    <property type="entry name" value="BULB-TYPE LECTIN DOMAIN-CONTAINING PROTEIN"/>
    <property type="match status" value="1"/>
</dbReference>
<proteinExistence type="predicted"/>
<name>A0A2U1NYQ5_ARTAN</name>
<evidence type="ECO:0000259" key="5">
    <source>
        <dbReference type="PROSITE" id="PS50927"/>
    </source>
</evidence>
<dbReference type="OrthoDB" id="785331at2759"/>
<keyword evidence="3" id="KW-1133">Transmembrane helix</keyword>
<evidence type="ECO:0000313" key="6">
    <source>
        <dbReference type="EMBL" id="PWA78653.1"/>
    </source>
</evidence>
<organism evidence="6 7">
    <name type="scientific">Artemisia annua</name>
    <name type="common">Sweet wormwood</name>
    <dbReference type="NCBI Taxonomy" id="35608"/>
    <lineage>
        <taxon>Eukaryota</taxon>
        <taxon>Viridiplantae</taxon>
        <taxon>Streptophyta</taxon>
        <taxon>Embryophyta</taxon>
        <taxon>Tracheophyta</taxon>
        <taxon>Spermatophyta</taxon>
        <taxon>Magnoliopsida</taxon>
        <taxon>eudicotyledons</taxon>
        <taxon>Gunneridae</taxon>
        <taxon>Pentapetalae</taxon>
        <taxon>asterids</taxon>
        <taxon>campanulids</taxon>
        <taxon>Asterales</taxon>
        <taxon>Asteraceae</taxon>
        <taxon>Asteroideae</taxon>
        <taxon>Anthemideae</taxon>
        <taxon>Artemisiinae</taxon>
        <taxon>Artemisia</taxon>
    </lineage>
</organism>
<keyword evidence="7" id="KW-1185">Reference proteome</keyword>
<dbReference type="PANTHER" id="PTHR32444:SF183">
    <property type="entry name" value="APPLE DOMAIN-CONTAINING PROTEIN"/>
    <property type="match status" value="1"/>
</dbReference>
<dbReference type="STRING" id="35608.A0A2U1NYQ5"/>
<dbReference type="AlphaFoldDB" id="A0A2U1NYQ5"/>
<dbReference type="PROSITE" id="PS50927">
    <property type="entry name" value="BULB_LECTIN"/>
    <property type="match status" value="1"/>
</dbReference>
<reference evidence="6 7" key="1">
    <citation type="journal article" date="2018" name="Mol. Plant">
        <title>The genome of Artemisia annua provides insight into the evolution of Asteraceae family and artemisinin biosynthesis.</title>
        <authorList>
            <person name="Shen Q."/>
            <person name="Zhang L."/>
            <person name="Liao Z."/>
            <person name="Wang S."/>
            <person name="Yan T."/>
            <person name="Shi P."/>
            <person name="Liu M."/>
            <person name="Fu X."/>
            <person name="Pan Q."/>
            <person name="Wang Y."/>
            <person name="Lv Z."/>
            <person name="Lu X."/>
            <person name="Zhang F."/>
            <person name="Jiang W."/>
            <person name="Ma Y."/>
            <person name="Chen M."/>
            <person name="Hao X."/>
            <person name="Li L."/>
            <person name="Tang Y."/>
            <person name="Lv G."/>
            <person name="Zhou Y."/>
            <person name="Sun X."/>
            <person name="Brodelius P.E."/>
            <person name="Rose J.K.C."/>
            <person name="Tang K."/>
        </authorList>
    </citation>
    <scope>NUCLEOTIDE SEQUENCE [LARGE SCALE GENOMIC DNA]</scope>
    <source>
        <strain evidence="7">cv. Huhao1</strain>
        <tissue evidence="6">Leaf</tissue>
    </source>
</reference>
<dbReference type="Proteomes" id="UP000245207">
    <property type="component" value="Unassembled WGS sequence"/>
</dbReference>
<feature type="domain" description="Bulb-type lectin" evidence="5">
    <location>
        <begin position="27"/>
        <end position="150"/>
    </location>
</feature>
<feature type="transmembrane region" description="Helical" evidence="3">
    <location>
        <begin position="255"/>
        <end position="275"/>
    </location>
</feature>
<accession>A0A2U1NYQ5</accession>
<dbReference type="EMBL" id="PKPP01001957">
    <property type="protein sequence ID" value="PWA78653.1"/>
    <property type="molecule type" value="Genomic_DNA"/>
</dbReference>
<evidence type="ECO:0000256" key="3">
    <source>
        <dbReference type="SAM" id="Phobius"/>
    </source>
</evidence>
<feature type="signal peptide" evidence="4">
    <location>
        <begin position="1"/>
        <end position="24"/>
    </location>
</feature>
<dbReference type="Pfam" id="PF01453">
    <property type="entry name" value="B_lectin"/>
    <property type="match status" value="1"/>
</dbReference>
<dbReference type="InterPro" id="IPR036426">
    <property type="entry name" value="Bulb-type_lectin_dom_sf"/>
</dbReference>
<keyword evidence="3" id="KW-0472">Membrane</keyword>
<protein>
    <submittedName>
        <fullName evidence="6">S-locus glycoprotein domain-containing protein</fullName>
    </submittedName>
</protein>
<dbReference type="Gene3D" id="2.90.10.10">
    <property type="entry name" value="Bulb-type lectin domain"/>
    <property type="match status" value="1"/>
</dbReference>
<evidence type="ECO:0000313" key="7">
    <source>
        <dbReference type="Proteomes" id="UP000245207"/>
    </source>
</evidence>
<dbReference type="SMART" id="SM00108">
    <property type="entry name" value="B_lectin"/>
    <property type="match status" value="1"/>
</dbReference>
<evidence type="ECO:0000256" key="2">
    <source>
        <dbReference type="ARBA" id="ARBA00023180"/>
    </source>
</evidence>
<sequence>MILMEEATILVLLVFSINMQKICTAEIDIISYSSFLTENDTLVSPGRTFELGFFKPGSSDNTYVGIWYKQISVKTVVWVANRDYPLTTNNVSSSMLRIDSVGNLVLKNYTDHVVWSSNSTSSGNATAQLYDSGNLVITDGNSMKILWESFDYPTDTRLPGMKLGKNYLTGAEWHLTSWKSIDDPTIGEFTWSMDTRGYPHFVLRDGLEVKFRHGPWNGERFSGSSWHSTNMYFSINHAHTPSVFKKNGGTNIKKIILIVVFLVVFVISLSTWWLYAWKKRHLSPQIEEGGSLNVGESGREAMELPLFSFSRVAEATANFSLGNKLGEGGFGPVYKSNILIHYR</sequence>
<comment type="caution">
    <text evidence="6">The sequence shown here is derived from an EMBL/GenBank/DDBJ whole genome shotgun (WGS) entry which is preliminary data.</text>
</comment>
<dbReference type="CDD" id="cd00028">
    <property type="entry name" value="B_lectin"/>
    <property type="match status" value="1"/>
</dbReference>
<dbReference type="FunFam" id="2.90.10.10:FF:000001">
    <property type="entry name" value="G-type lectin S-receptor-like serine/threonine-protein kinase"/>
    <property type="match status" value="1"/>
</dbReference>